<proteinExistence type="predicted"/>
<dbReference type="VEuPathDB" id="FungiDB:An12g07200"/>
<organism evidence="1 2">
    <name type="scientific">Aspergillus niger</name>
    <dbReference type="NCBI Taxonomy" id="5061"/>
    <lineage>
        <taxon>Eukaryota</taxon>
        <taxon>Fungi</taxon>
        <taxon>Dikarya</taxon>
        <taxon>Ascomycota</taxon>
        <taxon>Pezizomycotina</taxon>
        <taxon>Eurotiomycetes</taxon>
        <taxon>Eurotiomycetidae</taxon>
        <taxon>Eurotiales</taxon>
        <taxon>Aspergillaceae</taxon>
        <taxon>Aspergillus</taxon>
        <taxon>Aspergillus subgen. Circumdati</taxon>
    </lineage>
</organism>
<gene>
    <name evidence="1" type="ORF">ABL_08400</name>
</gene>
<dbReference type="EMBL" id="BCMY01000017">
    <property type="protein sequence ID" value="GAQ45739.1"/>
    <property type="molecule type" value="Genomic_DNA"/>
</dbReference>
<dbReference type="VEuPathDB" id="FungiDB:ATCC64974_35730"/>
<evidence type="ECO:0000313" key="1">
    <source>
        <dbReference type="EMBL" id="GAQ45739.1"/>
    </source>
</evidence>
<evidence type="ECO:0000313" key="2">
    <source>
        <dbReference type="Proteomes" id="UP000068243"/>
    </source>
</evidence>
<reference evidence="2" key="1">
    <citation type="journal article" date="2016" name="Genome Announc.">
        <title>Draft genome sequence of Aspergillus niger strain An76.</title>
        <authorList>
            <person name="Gong W."/>
            <person name="Cheng Z."/>
            <person name="Zhang H."/>
            <person name="Liu L."/>
            <person name="Gao P."/>
            <person name="Wang L."/>
        </authorList>
    </citation>
    <scope>NUCLEOTIDE SEQUENCE [LARGE SCALE GENOMIC DNA]</scope>
    <source>
        <strain evidence="2">An76</strain>
    </source>
</reference>
<dbReference type="VEuPathDB" id="FungiDB:M747DRAFT_294518"/>
<name>A0A100IQY5_ASPNG</name>
<dbReference type="AlphaFoldDB" id="A0A100IQY5"/>
<dbReference type="OMA" id="NCEVVRW"/>
<dbReference type="Proteomes" id="UP000068243">
    <property type="component" value="Unassembled WGS sequence"/>
</dbReference>
<sequence>MSELYRPDRPNCEVVRWAERFKQILTQKHNPITQSETQSGFHPLKYNIVLERRIFEEKSPYEVCKFVHHDYNEIIILVGCSKKPTTKLPTAVWLDARAHELCAETDSRLPSDKGLYVAKVWLGHVHFFRAMRSFGNCYAMHPIVRGDRWLLDGDTKMVYEILNEIRAQFGFPALHEPFVRLSSLENYEVLAETSRIMSETGPKVNYRNWFTDTDHEGNTVVENQVKKEH</sequence>
<accession>A0A100IQY5</accession>
<dbReference type="OrthoDB" id="4388042at2759"/>
<dbReference type="VEuPathDB" id="FungiDB:ASPNIDRAFT2_1172725"/>
<comment type="caution">
    <text evidence="1">The sequence shown here is derived from an EMBL/GenBank/DDBJ whole genome shotgun (WGS) entry which is preliminary data.</text>
</comment>
<protein>
    <submittedName>
        <fullName evidence="1">Similar to An12g07200</fullName>
    </submittedName>
</protein>